<feature type="chain" id="PRO_5035729259" description="Transmembrane protein" evidence="3">
    <location>
        <begin position="16"/>
        <end position="459"/>
    </location>
</feature>
<dbReference type="EMBL" id="CAJJDP010000100">
    <property type="protein sequence ID" value="CAD8191665.1"/>
    <property type="molecule type" value="Genomic_DNA"/>
</dbReference>
<keyword evidence="5" id="KW-1185">Reference proteome</keyword>
<dbReference type="AlphaFoldDB" id="A0A8S1WTD5"/>
<keyword evidence="3" id="KW-0732">Signal</keyword>
<comment type="caution">
    <text evidence="4">The sequence shown here is derived from an EMBL/GenBank/DDBJ whole genome shotgun (WGS) entry which is preliminary data.</text>
</comment>
<dbReference type="Proteomes" id="UP000683925">
    <property type="component" value="Unassembled WGS sequence"/>
</dbReference>
<feature type="signal peptide" evidence="3">
    <location>
        <begin position="1"/>
        <end position="15"/>
    </location>
</feature>
<reference evidence="4" key="1">
    <citation type="submission" date="2021-01" db="EMBL/GenBank/DDBJ databases">
        <authorList>
            <consortium name="Genoscope - CEA"/>
            <person name="William W."/>
        </authorList>
    </citation>
    <scope>NUCLEOTIDE SEQUENCE</scope>
</reference>
<proteinExistence type="predicted"/>
<feature type="compositionally biased region" description="Polar residues" evidence="1">
    <location>
        <begin position="442"/>
        <end position="459"/>
    </location>
</feature>
<dbReference type="OrthoDB" id="308627at2759"/>
<keyword evidence="2" id="KW-0812">Transmembrane</keyword>
<feature type="region of interest" description="Disordered" evidence="1">
    <location>
        <begin position="440"/>
        <end position="459"/>
    </location>
</feature>
<evidence type="ECO:0000313" key="4">
    <source>
        <dbReference type="EMBL" id="CAD8191665.1"/>
    </source>
</evidence>
<organism evidence="4 5">
    <name type="scientific">Paramecium octaurelia</name>
    <dbReference type="NCBI Taxonomy" id="43137"/>
    <lineage>
        <taxon>Eukaryota</taxon>
        <taxon>Sar</taxon>
        <taxon>Alveolata</taxon>
        <taxon>Ciliophora</taxon>
        <taxon>Intramacronucleata</taxon>
        <taxon>Oligohymenophorea</taxon>
        <taxon>Peniculida</taxon>
        <taxon>Parameciidae</taxon>
        <taxon>Paramecium</taxon>
    </lineage>
</organism>
<protein>
    <recommendedName>
        <fullName evidence="6">Transmembrane protein</fullName>
    </recommendedName>
</protein>
<gene>
    <name evidence="4" type="ORF">POCTA_138.1.T1000119</name>
</gene>
<evidence type="ECO:0008006" key="6">
    <source>
        <dbReference type="Google" id="ProtNLM"/>
    </source>
</evidence>
<evidence type="ECO:0000256" key="1">
    <source>
        <dbReference type="SAM" id="MobiDB-lite"/>
    </source>
</evidence>
<sequence>MQIILLLSQLLITFATKFNEFNHTLTLKDIKRNISFQSQQYLGMDILPNEPENLQQLQPLTYQETRAMFYFKQAFNNSFIGLKNNDSIIYALHKNCTLVFISPENYSHSQEFKPNCLQLLIDQDQSHLAIIYPDSIILYNTETDQVETLEYNYSDTVTDIRLIQKYILISKGLQGVDMLTFQGELILNNFMANRNILQSSIHANRLLLLFDGGLLIFNFKLSPRLINEIQIGDCVSFEHNNKLFIIQTKTKILEYFWKNLIVNQEINTQFEVTSISLHQEYLQFISNGLLYQKLIGIVKDDFNLNKIHTATYETNSTRIVGYYNKNQLILQNDQQFEIVFWHFRPAFLIFQPQNTGLLTCLVDLYQKDTRNYNSTVEIAHYKIFIEVVEEEVTTFEIIIVIVAIFASIILIYIIRRTALKCKQNRKKNPEQESVISAKEEFNQVSESQPQEEIQVLNTK</sequence>
<evidence type="ECO:0000256" key="3">
    <source>
        <dbReference type="SAM" id="SignalP"/>
    </source>
</evidence>
<feature type="transmembrane region" description="Helical" evidence="2">
    <location>
        <begin position="395"/>
        <end position="414"/>
    </location>
</feature>
<accession>A0A8S1WTD5</accession>
<keyword evidence="2" id="KW-0472">Membrane</keyword>
<evidence type="ECO:0000256" key="2">
    <source>
        <dbReference type="SAM" id="Phobius"/>
    </source>
</evidence>
<keyword evidence="2" id="KW-1133">Transmembrane helix</keyword>
<dbReference type="OMA" id="KILEYFW"/>
<name>A0A8S1WTD5_PAROT</name>
<evidence type="ECO:0000313" key="5">
    <source>
        <dbReference type="Proteomes" id="UP000683925"/>
    </source>
</evidence>